<dbReference type="GeneID" id="27324269"/>
<dbReference type="OrthoDB" id="4809756at2759"/>
<dbReference type="InterPro" id="IPR021842">
    <property type="entry name" value="DUF3435"/>
</dbReference>
<feature type="compositionally biased region" description="Basic and acidic residues" evidence="1">
    <location>
        <begin position="785"/>
        <end position="802"/>
    </location>
</feature>
<name>A0A0D1ZB72_EXOME</name>
<dbReference type="PANTHER" id="PTHR37535:SF3">
    <property type="entry name" value="FLUG DOMAIN-CONTAINING PROTEIN"/>
    <property type="match status" value="1"/>
</dbReference>
<organism evidence="2 3">
    <name type="scientific">Exophiala mesophila</name>
    <name type="common">Black yeast-like fungus</name>
    <dbReference type="NCBI Taxonomy" id="212818"/>
    <lineage>
        <taxon>Eukaryota</taxon>
        <taxon>Fungi</taxon>
        <taxon>Dikarya</taxon>
        <taxon>Ascomycota</taxon>
        <taxon>Pezizomycotina</taxon>
        <taxon>Eurotiomycetes</taxon>
        <taxon>Chaetothyriomycetidae</taxon>
        <taxon>Chaetothyriales</taxon>
        <taxon>Herpotrichiellaceae</taxon>
        <taxon>Exophiala</taxon>
    </lineage>
</organism>
<reference evidence="2 3" key="1">
    <citation type="submission" date="2015-01" db="EMBL/GenBank/DDBJ databases">
        <title>The Genome Sequence of Exophiala mesophila CBS40295.</title>
        <authorList>
            <consortium name="The Broad Institute Genomics Platform"/>
            <person name="Cuomo C."/>
            <person name="de Hoog S."/>
            <person name="Gorbushina A."/>
            <person name="Stielow B."/>
            <person name="Teixiera M."/>
            <person name="Abouelleil A."/>
            <person name="Chapman S.B."/>
            <person name="Priest M."/>
            <person name="Young S.K."/>
            <person name="Wortman J."/>
            <person name="Nusbaum C."/>
            <person name="Birren B."/>
        </authorList>
    </citation>
    <scope>NUCLEOTIDE SEQUENCE [LARGE SCALE GENOMIC DNA]</scope>
    <source>
        <strain evidence="2 3">CBS 40295</strain>
    </source>
</reference>
<sequence length="943" mass="105797">MPPKGQVRLRPLASGTDISLSDLLNRLDNDPNDEFALRDFEEIFGDVEADEGFRSSSASLQSRQDRHLKRFVKVMRIKNFRDTLYGALSDDDVIAREVTDATKEDVIKNLRLYLRAEVRLMKPRGTVDQRPRYQSLLQCRESMLFWILRQMGERAPYRWQLINASNETLQRIGRELGLNRQRSVKSYFGRLELAQLIDFDTLQSPYLPVTESHHLAWCLGCVCGIRPGSIGWSRHHKDQFLSFGDVEILRGRDPGEFHARINFRFLKGNRDSLEIETGLKFAVNGATTTDLLPMSIPHRILVILLRRNGLKDHSTLESLLSGRERFISIKDEMLPKPVCRAGGPRGLSITEEALGADSMSQYLQQHAMQAGYPSNITMYAWRRKAGSQWSRTQGSEKAKAMMGHDTRSTTLEKYYDQGLFDTPVFELAMRGDTNLAAATLDEDSSEILMRMIDNKRVKGAYLARRVQEILEGNEEYEKAVEENNVRVINNIKRRAIKLASKILHDQQKKDHDATMTVEEFERRKETVADPTGLAQLIRERTRVAMRGGVVSVGVGMQPETSASAIVAAHGSTTQGAARDPGARPAGQPPGREIGHGAGPATLGTPRGPSMATDDPEFNELLQDQDLTADDLHDAEDDFGAADQGEAGIPVDVDGQDQYGDVVDETPEAFATAVEVFMASLGQDRFVERDPSQELICELCAASPYVGDEFKEKIWTSKAKLLNHQLGREHSKHGEVMKKLKWNQDNSADGKFHCPYAGCSATYTNINKLTEHIRTSGPPSNDVQEEADRQQLQQHDDEKRADGWYDDDFETSMKESKSHIVRQNRRRVYGLAYSDMEELPEPVKIKINVSYEAVLGDIEGASMKQIPDQYKGIIAFGDDPTIPPYKGWQDLPGQPHSVVLALGDDPVAPDYEHPMPASDRPKHGLLGGDDDPKFKHPHQATPLE</sequence>
<dbReference type="VEuPathDB" id="FungiDB:PV10_06424"/>
<evidence type="ECO:0000313" key="2">
    <source>
        <dbReference type="EMBL" id="KIV91937.1"/>
    </source>
</evidence>
<protein>
    <submittedName>
        <fullName evidence="2">Uncharacterized protein</fullName>
    </submittedName>
</protein>
<dbReference type="AlphaFoldDB" id="A0A0D1ZB72"/>
<dbReference type="EMBL" id="KN847523">
    <property type="protein sequence ID" value="KIV91937.1"/>
    <property type="molecule type" value="Genomic_DNA"/>
</dbReference>
<evidence type="ECO:0000313" key="3">
    <source>
        <dbReference type="Proteomes" id="UP000054302"/>
    </source>
</evidence>
<keyword evidence="3" id="KW-1185">Reference proteome</keyword>
<feature type="region of interest" description="Disordered" evidence="1">
    <location>
        <begin position="771"/>
        <end position="804"/>
    </location>
</feature>
<feature type="region of interest" description="Disordered" evidence="1">
    <location>
        <begin position="895"/>
        <end position="943"/>
    </location>
</feature>
<dbReference type="PANTHER" id="PTHR37535">
    <property type="entry name" value="FLUG DOMAIN PROTEIN"/>
    <property type="match status" value="1"/>
</dbReference>
<gene>
    <name evidence="2" type="ORF">PV10_06424</name>
</gene>
<dbReference type="Pfam" id="PF11917">
    <property type="entry name" value="DUF3435"/>
    <property type="match status" value="1"/>
</dbReference>
<accession>A0A0D1ZB72</accession>
<proteinExistence type="predicted"/>
<dbReference type="HOGENOM" id="CLU_013367_0_0_1"/>
<evidence type="ECO:0000256" key="1">
    <source>
        <dbReference type="SAM" id="MobiDB-lite"/>
    </source>
</evidence>
<dbReference type="RefSeq" id="XP_016223511.1">
    <property type="nucleotide sequence ID" value="XM_016371218.1"/>
</dbReference>
<dbReference type="Proteomes" id="UP000054302">
    <property type="component" value="Unassembled WGS sequence"/>
</dbReference>
<feature type="compositionally biased region" description="Low complexity" evidence="1">
    <location>
        <begin position="574"/>
        <end position="591"/>
    </location>
</feature>
<feature type="region of interest" description="Disordered" evidence="1">
    <location>
        <begin position="571"/>
        <end position="613"/>
    </location>
</feature>